<dbReference type="KEGG" id="tsr:106538133"/>
<gene>
    <name evidence="10" type="primary">LOC106538133</name>
</gene>
<dbReference type="Pfam" id="PF00619">
    <property type="entry name" value="CARD"/>
    <property type="match status" value="1"/>
</dbReference>
<dbReference type="InterPro" id="IPR011029">
    <property type="entry name" value="DEATH-like_dom_sf"/>
</dbReference>
<dbReference type="InterPro" id="IPR033516">
    <property type="entry name" value="CARD8/ASC/NALP1_CARD"/>
</dbReference>
<dbReference type="PROSITE" id="PS50824">
    <property type="entry name" value="DAPIN"/>
    <property type="match status" value="1"/>
</dbReference>
<proteinExistence type="predicted"/>
<evidence type="ECO:0000256" key="6">
    <source>
        <dbReference type="ARBA" id="ARBA00023233"/>
    </source>
</evidence>
<evidence type="ECO:0000256" key="1">
    <source>
        <dbReference type="ARBA" id="ARBA00004110"/>
    </source>
</evidence>
<dbReference type="GeneID" id="106538133"/>
<evidence type="ECO:0000259" key="8">
    <source>
        <dbReference type="PROSITE" id="PS50824"/>
    </source>
</evidence>
<dbReference type="SMART" id="SM01289">
    <property type="entry name" value="PYRIN"/>
    <property type="match status" value="1"/>
</dbReference>
<comment type="subcellular location">
    <subcellularLocation>
        <location evidence="1">Inflammasome</location>
    </subcellularLocation>
</comment>
<feature type="domain" description="Pyrin" evidence="8">
    <location>
        <begin position="1"/>
        <end position="93"/>
    </location>
</feature>
<dbReference type="GO" id="GO:0006954">
    <property type="term" value="P:inflammatory response"/>
    <property type="evidence" value="ECO:0007669"/>
    <property type="project" value="UniProtKB-KW"/>
</dbReference>
<feature type="domain" description="CARD" evidence="7">
    <location>
        <begin position="114"/>
        <end position="203"/>
    </location>
</feature>
<keyword evidence="6" id="KW-1271">Inflammasome</keyword>
<evidence type="ECO:0000256" key="5">
    <source>
        <dbReference type="ARBA" id="ARBA00023198"/>
    </source>
</evidence>
<dbReference type="FunFam" id="1.10.533.10:FF:000013">
    <property type="entry name" value="Apoptosis-associated speck-like protein containing a CARD"/>
    <property type="match status" value="1"/>
</dbReference>
<dbReference type="InterPro" id="IPR001315">
    <property type="entry name" value="CARD"/>
</dbReference>
<dbReference type="InterPro" id="IPR004020">
    <property type="entry name" value="DAPIN"/>
</dbReference>
<dbReference type="Pfam" id="PF02758">
    <property type="entry name" value="PYRIN"/>
    <property type="match status" value="1"/>
</dbReference>
<accession>A0A6I9X2G9</accession>
<dbReference type="InterPro" id="IPR051249">
    <property type="entry name" value="NLRP_Inflammasome"/>
</dbReference>
<dbReference type="Gene3D" id="1.10.533.10">
    <property type="entry name" value="Death Domain, Fas"/>
    <property type="match status" value="2"/>
</dbReference>
<dbReference type="AlphaFoldDB" id="A0A6I9X2G9"/>
<dbReference type="PROSITE" id="PS50209">
    <property type="entry name" value="CARD"/>
    <property type="match status" value="1"/>
</dbReference>
<keyword evidence="4" id="KW-0391">Immunity</keyword>
<dbReference type="GO" id="GO:0042981">
    <property type="term" value="P:regulation of apoptotic process"/>
    <property type="evidence" value="ECO:0007669"/>
    <property type="project" value="InterPro"/>
</dbReference>
<dbReference type="PANTHER" id="PTHR46985:SF2">
    <property type="entry name" value="APOPTOSIS-ASSOCIATED SPECK-LIKE PROTEIN CONTAINING A CARD"/>
    <property type="match status" value="1"/>
</dbReference>
<protein>
    <submittedName>
        <fullName evidence="10">Apoptosis-associated speck-like protein containing a CARD</fullName>
    </submittedName>
</protein>
<dbReference type="GO" id="GO:0061702">
    <property type="term" value="C:canonical inflammasome complex"/>
    <property type="evidence" value="ECO:0007669"/>
    <property type="project" value="UniProtKB-SubCell"/>
</dbReference>
<sequence length="210" mass="24070">MAKSVRCRLAETLEDLTAVELEAFKANLNEFPVKDGFRNIPRGKLEKANAIKLSDLLVHHYCNDYAVEVAAKVLSDSDCRPQAQKLLRDTGKDACNSVQESVPQLSTHSNQPAVLAPRMHFIERHRDALIQRTTTVEEILDQLHGIALSEEQYQNIMIKRTPQEKMRELFSLLPGWDEHCKDMLKDILKDKRRALYKELEAIDAKNHLRA</sequence>
<dbReference type="PANTHER" id="PTHR46985">
    <property type="entry name" value="NACHT, LRR AND PYD DOMAINS-CONTAINING PROTEIN 1"/>
    <property type="match status" value="1"/>
</dbReference>
<reference evidence="10" key="1">
    <citation type="submission" date="2025-08" db="UniProtKB">
        <authorList>
            <consortium name="RefSeq"/>
        </authorList>
    </citation>
    <scope>IDENTIFICATION</scope>
</reference>
<dbReference type="CDD" id="cd08330">
    <property type="entry name" value="CARD_ASC_NALP1"/>
    <property type="match status" value="1"/>
</dbReference>
<keyword evidence="3" id="KW-0399">Innate immunity</keyword>
<name>A0A6I9X2G9_9SAUR</name>
<evidence type="ECO:0000259" key="7">
    <source>
        <dbReference type="PROSITE" id="PS50209"/>
    </source>
</evidence>
<dbReference type="CDD" id="cd08321">
    <property type="entry name" value="Pyrin_ASC-like"/>
    <property type="match status" value="1"/>
</dbReference>
<organism evidence="9 10">
    <name type="scientific">Thamnophis sirtalis</name>
    <dbReference type="NCBI Taxonomy" id="35019"/>
    <lineage>
        <taxon>Eukaryota</taxon>
        <taxon>Metazoa</taxon>
        <taxon>Chordata</taxon>
        <taxon>Craniata</taxon>
        <taxon>Vertebrata</taxon>
        <taxon>Euteleostomi</taxon>
        <taxon>Lepidosauria</taxon>
        <taxon>Squamata</taxon>
        <taxon>Bifurcata</taxon>
        <taxon>Unidentata</taxon>
        <taxon>Episquamata</taxon>
        <taxon>Toxicofera</taxon>
        <taxon>Serpentes</taxon>
        <taxon>Colubroidea</taxon>
        <taxon>Colubridae</taxon>
        <taxon>Natricinae</taxon>
        <taxon>Thamnophis</taxon>
    </lineage>
</organism>
<evidence type="ECO:0000313" key="9">
    <source>
        <dbReference type="Proteomes" id="UP000504617"/>
    </source>
</evidence>
<evidence type="ECO:0000256" key="4">
    <source>
        <dbReference type="ARBA" id="ARBA00022859"/>
    </source>
</evidence>
<dbReference type="Proteomes" id="UP000504617">
    <property type="component" value="Unplaced"/>
</dbReference>
<dbReference type="RefSeq" id="XP_013908022.1">
    <property type="nucleotide sequence ID" value="XM_014052547.1"/>
</dbReference>
<keyword evidence="5" id="KW-0395">Inflammatory response</keyword>
<evidence type="ECO:0000256" key="2">
    <source>
        <dbReference type="ARBA" id="ARBA00022490"/>
    </source>
</evidence>
<evidence type="ECO:0000256" key="3">
    <source>
        <dbReference type="ARBA" id="ARBA00022588"/>
    </source>
</evidence>
<dbReference type="GO" id="GO:0045087">
    <property type="term" value="P:innate immune response"/>
    <property type="evidence" value="ECO:0007669"/>
    <property type="project" value="UniProtKB-KW"/>
</dbReference>
<dbReference type="OrthoDB" id="10058437at2759"/>
<keyword evidence="9" id="KW-1185">Reference proteome</keyword>
<dbReference type="SUPFAM" id="SSF47986">
    <property type="entry name" value="DEATH domain"/>
    <property type="match status" value="2"/>
</dbReference>
<keyword evidence="2" id="KW-0963">Cytoplasm</keyword>
<evidence type="ECO:0000313" key="10">
    <source>
        <dbReference type="RefSeq" id="XP_013908022.1"/>
    </source>
</evidence>